<evidence type="ECO:0000313" key="4">
    <source>
        <dbReference type="EMBL" id="MDI1486780.1"/>
    </source>
</evidence>
<feature type="compositionally biased region" description="Low complexity" evidence="1">
    <location>
        <begin position="44"/>
        <end position="53"/>
    </location>
</feature>
<accession>A0AA43TU40</accession>
<feature type="compositionally biased region" description="Pro residues" evidence="1">
    <location>
        <begin position="32"/>
        <end position="41"/>
    </location>
</feature>
<dbReference type="InterPro" id="IPR006598">
    <property type="entry name" value="CAP10"/>
</dbReference>
<keyword evidence="2" id="KW-1133">Transmembrane helix</keyword>
<keyword evidence="5" id="KW-1185">Reference proteome</keyword>
<dbReference type="AlphaFoldDB" id="A0AA43TU40"/>
<evidence type="ECO:0000313" key="5">
    <source>
        <dbReference type="Proteomes" id="UP001161017"/>
    </source>
</evidence>
<gene>
    <name evidence="4" type="ORF">OHK93_006041</name>
</gene>
<organism evidence="4 5">
    <name type="scientific">Ramalina farinacea</name>
    <dbReference type="NCBI Taxonomy" id="258253"/>
    <lineage>
        <taxon>Eukaryota</taxon>
        <taxon>Fungi</taxon>
        <taxon>Dikarya</taxon>
        <taxon>Ascomycota</taxon>
        <taxon>Pezizomycotina</taxon>
        <taxon>Lecanoromycetes</taxon>
        <taxon>OSLEUM clade</taxon>
        <taxon>Lecanoromycetidae</taxon>
        <taxon>Lecanorales</taxon>
        <taxon>Lecanorineae</taxon>
        <taxon>Ramalinaceae</taxon>
        <taxon>Ramalina</taxon>
    </lineage>
</organism>
<dbReference type="InterPro" id="IPR051091">
    <property type="entry name" value="O-Glucosyltr/Glycosyltrsf_90"/>
</dbReference>
<dbReference type="PANTHER" id="PTHR12203:SF104">
    <property type="entry name" value="PROTEIN CAP1, PUTATIVE (AFU_ORTHOLOGUE AFUA_1G05595)-RELATED"/>
    <property type="match status" value="1"/>
</dbReference>
<protein>
    <recommendedName>
        <fullName evidence="3">Glycosyl transferase CAP10 domain-containing protein</fullName>
    </recommendedName>
</protein>
<dbReference type="Proteomes" id="UP001161017">
    <property type="component" value="Unassembled WGS sequence"/>
</dbReference>
<keyword evidence="2" id="KW-0812">Transmembrane</keyword>
<feature type="transmembrane region" description="Helical" evidence="2">
    <location>
        <begin position="7"/>
        <end position="24"/>
    </location>
</feature>
<evidence type="ECO:0000259" key="3">
    <source>
        <dbReference type="SMART" id="SM00672"/>
    </source>
</evidence>
<sequence>MLRRRQYGPFLALIAILGTSLYLLKSPPLRRPPIDTPPPQLEQPISPSTSSSHPIHQLITKAEEDHAAIVNKQSTTLQQAVQEYRRRYQLPPPPNFDKWYEFAKARDVVLIDEYDTIYHSLLPFWGIPASVIRRRAIEALGFDNALLGVQIRGGRVVTAAGGPEWQQKATVDMMGGFIEYLPAMDLPFNVHDEPRVVVPHDDLSRLVGIAKNEVIPKISSAKGLTNAFSEPPPELGDALRPYEVETTRFNRYAHQATWTESRMSCSPAAPARALDESINDDGSTFAFSQFGFIMNTTAFSDICLSPSLKESYGFFDRPNAFNIVHDLFPIFSQSKISSYQDILYPSPWYWADKVPYDESTDFPWEQKRDLFYWRGSTTGGFSRNGGWRRQHRQKFVERINGLDNTKVMVNPTASGGGTDWTIKEVPRPEYKSLMDIHFAHVGQCDPGDCDAQREFFEIVKPDKQHEAWSYKYLLDIDGNAFSGRFYAFLKSMSLVYKMAVFREWHEEWLKPWVHYVPLGLRGDEYVESVRYFHEEEDGKVQGPRMAIQGREWAGKVLRKEDLEVWLFRLLLE</sequence>
<evidence type="ECO:0000256" key="1">
    <source>
        <dbReference type="SAM" id="MobiDB-lite"/>
    </source>
</evidence>
<feature type="domain" description="Glycosyl transferase CAP10" evidence="3">
    <location>
        <begin position="290"/>
        <end position="572"/>
    </location>
</feature>
<dbReference type="EMBL" id="JAPUFD010000004">
    <property type="protein sequence ID" value="MDI1486780.1"/>
    <property type="molecule type" value="Genomic_DNA"/>
</dbReference>
<dbReference type="Pfam" id="PF05686">
    <property type="entry name" value="Glyco_transf_90"/>
    <property type="match status" value="1"/>
</dbReference>
<name>A0AA43TU40_9LECA</name>
<reference evidence="4" key="1">
    <citation type="journal article" date="2023" name="Genome Biol. Evol.">
        <title>First Whole Genome Sequence and Flow Cytometry Genome Size Data for the Lichen-Forming Fungus Ramalina farinacea (Ascomycota).</title>
        <authorList>
            <person name="Llewellyn T."/>
            <person name="Mian S."/>
            <person name="Hill R."/>
            <person name="Leitch I.J."/>
            <person name="Gaya E."/>
        </authorList>
    </citation>
    <scope>NUCLEOTIDE SEQUENCE</scope>
    <source>
        <strain evidence="4">LIQ254RAFAR</strain>
    </source>
</reference>
<keyword evidence="2" id="KW-0472">Membrane</keyword>
<feature type="region of interest" description="Disordered" evidence="1">
    <location>
        <begin position="32"/>
        <end position="53"/>
    </location>
</feature>
<dbReference type="PANTHER" id="PTHR12203">
    <property type="entry name" value="KDEL LYS-ASP-GLU-LEU CONTAINING - RELATED"/>
    <property type="match status" value="1"/>
</dbReference>
<evidence type="ECO:0000256" key="2">
    <source>
        <dbReference type="SAM" id="Phobius"/>
    </source>
</evidence>
<dbReference type="SMART" id="SM00672">
    <property type="entry name" value="CAP10"/>
    <property type="match status" value="1"/>
</dbReference>
<proteinExistence type="predicted"/>
<comment type="caution">
    <text evidence="4">The sequence shown here is derived from an EMBL/GenBank/DDBJ whole genome shotgun (WGS) entry which is preliminary data.</text>
</comment>